<organism evidence="5 6">
    <name type="scientific">Cylicostephanus goldi</name>
    <name type="common">Nematode worm</name>
    <dbReference type="NCBI Taxonomy" id="71465"/>
    <lineage>
        <taxon>Eukaryota</taxon>
        <taxon>Metazoa</taxon>
        <taxon>Ecdysozoa</taxon>
        <taxon>Nematoda</taxon>
        <taxon>Chromadorea</taxon>
        <taxon>Rhabditida</taxon>
        <taxon>Rhabditina</taxon>
        <taxon>Rhabditomorpha</taxon>
        <taxon>Strongyloidea</taxon>
        <taxon>Strongylidae</taxon>
        <taxon>Cylicostephanus</taxon>
    </lineage>
</organism>
<evidence type="ECO:0000313" key="6">
    <source>
        <dbReference type="Proteomes" id="UP000271889"/>
    </source>
</evidence>
<dbReference type="GO" id="GO:0042709">
    <property type="term" value="C:succinate-CoA ligase complex"/>
    <property type="evidence" value="ECO:0007669"/>
    <property type="project" value="TreeGrafter"/>
</dbReference>
<dbReference type="EMBL" id="UYRV01001034">
    <property type="protein sequence ID" value="VDK46144.1"/>
    <property type="molecule type" value="Genomic_DNA"/>
</dbReference>
<evidence type="ECO:0000313" key="5">
    <source>
        <dbReference type="EMBL" id="VDK46144.1"/>
    </source>
</evidence>
<keyword evidence="1" id="KW-0816">Tricarboxylic acid cycle</keyword>
<dbReference type="PANTHER" id="PTHR11815:SF1">
    <property type="entry name" value="SUCCINATE--COA LIGASE [ADP-FORMING] SUBUNIT BETA, MITOCHONDRIAL"/>
    <property type="match status" value="1"/>
</dbReference>
<dbReference type="GO" id="GO:0006104">
    <property type="term" value="P:succinyl-CoA metabolic process"/>
    <property type="evidence" value="ECO:0007669"/>
    <property type="project" value="TreeGrafter"/>
</dbReference>
<dbReference type="GO" id="GO:0006099">
    <property type="term" value="P:tricarboxylic acid cycle"/>
    <property type="evidence" value="ECO:0007669"/>
    <property type="project" value="UniProtKB-KW"/>
</dbReference>
<dbReference type="OrthoDB" id="1552at2759"/>
<dbReference type="GO" id="GO:0005524">
    <property type="term" value="F:ATP binding"/>
    <property type="evidence" value="ECO:0007669"/>
    <property type="project" value="UniProtKB-KW"/>
</dbReference>
<reference evidence="5 6" key="1">
    <citation type="submission" date="2018-11" db="EMBL/GenBank/DDBJ databases">
        <authorList>
            <consortium name="Pathogen Informatics"/>
        </authorList>
    </citation>
    <scope>NUCLEOTIDE SEQUENCE [LARGE SCALE GENOMIC DNA]</scope>
</reference>
<dbReference type="PANTHER" id="PTHR11815">
    <property type="entry name" value="SUCCINYL-COA SYNTHETASE BETA CHAIN"/>
    <property type="match status" value="1"/>
</dbReference>
<gene>
    <name evidence="5" type="ORF">CGOC_LOCUS680</name>
</gene>
<dbReference type="Pfam" id="PF00549">
    <property type="entry name" value="Ligase_CoA"/>
    <property type="match status" value="1"/>
</dbReference>
<evidence type="ECO:0000256" key="2">
    <source>
        <dbReference type="ARBA" id="ARBA00022741"/>
    </source>
</evidence>
<dbReference type="AlphaFoldDB" id="A0A3P6RN74"/>
<dbReference type="Proteomes" id="UP000271889">
    <property type="component" value="Unassembled WGS sequence"/>
</dbReference>
<dbReference type="InterPro" id="IPR016102">
    <property type="entry name" value="Succinyl-CoA_synth-like"/>
</dbReference>
<proteinExistence type="predicted"/>
<name>A0A3P6RN74_CYLGO</name>
<evidence type="ECO:0000256" key="1">
    <source>
        <dbReference type="ARBA" id="ARBA00022532"/>
    </source>
</evidence>
<sequence length="81" mass="8957">MRCDVIAQGIIKATKELDIKIPIVVRLQGTKVEEGKALIVKSNLRIVSCDNLDEAAKMAVKLSDVVKLARDDHLDVKFQTP</sequence>
<keyword evidence="2" id="KW-0547">Nucleotide-binding</keyword>
<keyword evidence="3" id="KW-0067">ATP-binding</keyword>
<evidence type="ECO:0000259" key="4">
    <source>
        <dbReference type="Pfam" id="PF00549"/>
    </source>
</evidence>
<dbReference type="GO" id="GO:0005739">
    <property type="term" value="C:mitochondrion"/>
    <property type="evidence" value="ECO:0007669"/>
    <property type="project" value="TreeGrafter"/>
</dbReference>
<protein>
    <recommendedName>
        <fullName evidence="4">ATP-citrate synthase/succinyl-CoA ligase C-terminal domain-containing protein</fullName>
    </recommendedName>
</protein>
<feature type="domain" description="ATP-citrate synthase/succinyl-CoA ligase C-terminal" evidence="4">
    <location>
        <begin position="2"/>
        <end position="60"/>
    </location>
</feature>
<accession>A0A3P6RN74</accession>
<keyword evidence="6" id="KW-1185">Reference proteome</keyword>
<dbReference type="Gene3D" id="3.40.50.261">
    <property type="entry name" value="Succinyl-CoA synthetase domains"/>
    <property type="match status" value="1"/>
</dbReference>
<dbReference type="SUPFAM" id="SSF52210">
    <property type="entry name" value="Succinyl-CoA synthetase domains"/>
    <property type="match status" value="1"/>
</dbReference>
<dbReference type="InterPro" id="IPR005811">
    <property type="entry name" value="SUCC_ACL_C"/>
</dbReference>
<evidence type="ECO:0000256" key="3">
    <source>
        <dbReference type="ARBA" id="ARBA00022840"/>
    </source>
</evidence>
<dbReference type="GO" id="GO:0004775">
    <property type="term" value="F:succinate-CoA ligase (ADP-forming) activity"/>
    <property type="evidence" value="ECO:0007669"/>
    <property type="project" value="TreeGrafter"/>
</dbReference>